<comment type="similarity">
    <text evidence="1">Belongs to the UPF0065 (bug) family.</text>
</comment>
<dbReference type="InterPro" id="IPR042100">
    <property type="entry name" value="Bug_dom1"/>
</dbReference>
<reference evidence="3 4" key="1">
    <citation type="submission" date="2017-04" db="EMBL/GenBank/DDBJ databases">
        <authorList>
            <person name="Afonso C.L."/>
            <person name="Miller P.J."/>
            <person name="Scott M.A."/>
            <person name="Spackman E."/>
            <person name="Goraichik I."/>
            <person name="Dimitrov K.M."/>
            <person name="Suarez D.L."/>
            <person name="Swayne D.E."/>
        </authorList>
    </citation>
    <scope>NUCLEOTIDE SEQUENCE [LARGE SCALE GENOMIC DNA]</scope>
    <source>
        <strain evidence="3 4">VK13</strain>
    </source>
</reference>
<dbReference type="PIRSF" id="PIRSF017082">
    <property type="entry name" value="YflP"/>
    <property type="match status" value="1"/>
</dbReference>
<dbReference type="AlphaFoldDB" id="A0A1W1Y6Y4"/>
<dbReference type="CDD" id="cd13578">
    <property type="entry name" value="PBP2_Bug27"/>
    <property type="match status" value="1"/>
</dbReference>
<feature type="chain" id="PRO_5012754634" evidence="2">
    <location>
        <begin position="24"/>
        <end position="325"/>
    </location>
</feature>
<name>A0A1W1Y6Y4_9BURK</name>
<dbReference type="InterPro" id="IPR005064">
    <property type="entry name" value="BUG"/>
</dbReference>
<feature type="signal peptide" evidence="2">
    <location>
        <begin position="1"/>
        <end position="23"/>
    </location>
</feature>
<sequence>MLPQSLKLLAFLGIFAFGTGTHLAVNAQAYPNKPIKIVVGFSPGGGPDITARVLGQKFSEKWNQSVVVENKVGAGANIASQFVANSKPDGYTLLSVSNAFSISPAIYPKLPFDAMKDFDGVTLTATGPALLIISPKLKVTTVAELIALAKKNPGQMTYSSAGVGSGSHFAAEILRAKAGLDLLHIPTKGIPDGLTEVISGRVDFFISPYASAIAMVKDGKAKAIAITSLKRNKEYLDLPTIAETVPGYQWQFWYGLLAPAGTPKEILQQIAAEVKRINDLPDVKERYANIGIEPISDTPTQFDTFVQTEIKEFTAIAKSAKIMAE</sequence>
<evidence type="ECO:0000313" key="3">
    <source>
        <dbReference type="EMBL" id="SMC31895.1"/>
    </source>
</evidence>
<gene>
    <name evidence="3" type="ORF">SAMN06296008_10248</name>
</gene>
<organism evidence="3 4">
    <name type="scientific">Polynucleobacter kasalickyi</name>
    <dbReference type="NCBI Taxonomy" id="1938817"/>
    <lineage>
        <taxon>Bacteria</taxon>
        <taxon>Pseudomonadati</taxon>
        <taxon>Pseudomonadota</taxon>
        <taxon>Betaproteobacteria</taxon>
        <taxon>Burkholderiales</taxon>
        <taxon>Burkholderiaceae</taxon>
        <taxon>Polynucleobacter</taxon>
    </lineage>
</organism>
<dbReference type="PANTHER" id="PTHR42928:SF5">
    <property type="entry name" value="BLR1237 PROTEIN"/>
    <property type="match status" value="1"/>
</dbReference>
<dbReference type="SUPFAM" id="SSF53850">
    <property type="entry name" value="Periplasmic binding protein-like II"/>
    <property type="match status" value="1"/>
</dbReference>
<accession>A0A1W1Y6Y4</accession>
<dbReference type="Pfam" id="PF03401">
    <property type="entry name" value="TctC"/>
    <property type="match status" value="1"/>
</dbReference>
<dbReference type="PANTHER" id="PTHR42928">
    <property type="entry name" value="TRICARBOXYLATE-BINDING PROTEIN"/>
    <property type="match status" value="1"/>
</dbReference>
<dbReference type="OrthoDB" id="8678477at2"/>
<keyword evidence="4" id="KW-1185">Reference proteome</keyword>
<evidence type="ECO:0000313" key="4">
    <source>
        <dbReference type="Proteomes" id="UP000192708"/>
    </source>
</evidence>
<dbReference type="Gene3D" id="3.40.190.150">
    <property type="entry name" value="Bordetella uptake gene, domain 1"/>
    <property type="match status" value="1"/>
</dbReference>
<dbReference type="EMBL" id="FWXJ01000002">
    <property type="protein sequence ID" value="SMC31895.1"/>
    <property type="molecule type" value="Genomic_DNA"/>
</dbReference>
<dbReference type="Proteomes" id="UP000192708">
    <property type="component" value="Unassembled WGS sequence"/>
</dbReference>
<keyword evidence="2" id="KW-0732">Signal</keyword>
<dbReference type="Gene3D" id="3.40.190.10">
    <property type="entry name" value="Periplasmic binding protein-like II"/>
    <property type="match status" value="1"/>
</dbReference>
<evidence type="ECO:0000256" key="1">
    <source>
        <dbReference type="ARBA" id="ARBA00006987"/>
    </source>
</evidence>
<proteinExistence type="inferred from homology"/>
<dbReference type="STRING" id="1938817.SAMN06296008_10248"/>
<dbReference type="RefSeq" id="WP_084282281.1">
    <property type="nucleotide sequence ID" value="NZ_FWXJ01000002.1"/>
</dbReference>
<protein>
    <submittedName>
        <fullName evidence="3">Tripartite-type tricarboxylate transporter, receptor component TctC</fullName>
    </submittedName>
</protein>
<evidence type="ECO:0000256" key="2">
    <source>
        <dbReference type="SAM" id="SignalP"/>
    </source>
</evidence>
<keyword evidence="3" id="KW-0675">Receptor</keyword>